<reference evidence="1 2" key="1">
    <citation type="journal article" date="2013" name="Genome Biol. Evol.">
        <title>Genomes of Stigonematalean cyanobacteria (subsection V) and the evolution of oxygenic photosynthesis from prokaryotes to plastids.</title>
        <authorList>
            <person name="Dagan T."/>
            <person name="Roettger M."/>
            <person name="Stucken K."/>
            <person name="Landan G."/>
            <person name="Koch R."/>
            <person name="Major P."/>
            <person name="Gould S.B."/>
            <person name="Goremykin V.V."/>
            <person name="Rippka R."/>
            <person name="Tandeau de Marsac N."/>
            <person name="Gugger M."/>
            <person name="Lockhart P.J."/>
            <person name="Allen J.F."/>
            <person name="Brune I."/>
            <person name="Maus I."/>
            <person name="Puhler A."/>
            <person name="Martin W.F."/>
        </authorList>
    </citation>
    <scope>NUCLEOTIDE SEQUENCE [LARGE SCALE GENOMIC DNA]</scope>
    <source>
        <strain evidence="1 2">PCC 7110</strain>
    </source>
</reference>
<dbReference type="EMBL" id="ANNX02000042">
    <property type="protein sequence ID" value="KYC38147.1"/>
    <property type="molecule type" value="Genomic_DNA"/>
</dbReference>
<keyword evidence="2" id="KW-1185">Reference proteome</keyword>
<evidence type="ECO:0000313" key="2">
    <source>
        <dbReference type="Proteomes" id="UP000076925"/>
    </source>
</evidence>
<proteinExistence type="predicted"/>
<accession>A0A139X0A8</accession>
<name>A0A139X0A8_9CYAN</name>
<sequence>MFIYDERGSEVELGKKNGAAFIGHTIPNTDGKVVFKAAPFFKAWSPGQQPDCLSLCWGDDPPSPQLLK</sequence>
<dbReference type="AlphaFoldDB" id="A0A139X0A8"/>
<comment type="caution">
    <text evidence="1">The sequence shown here is derived from an EMBL/GenBank/DDBJ whole genome shotgun (WGS) entry which is preliminary data.</text>
</comment>
<protein>
    <submittedName>
        <fullName evidence="1">Uncharacterized protein</fullName>
    </submittedName>
</protein>
<evidence type="ECO:0000313" key="1">
    <source>
        <dbReference type="EMBL" id="KYC38147.1"/>
    </source>
</evidence>
<organism evidence="1 2">
    <name type="scientific">Scytonema hofmannii PCC 7110</name>
    <dbReference type="NCBI Taxonomy" id="128403"/>
    <lineage>
        <taxon>Bacteria</taxon>
        <taxon>Bacillati</taxon>
        <taxon>Cyanobacteriota</taxon>
        <taxon>Cyanophyceae</taxon>
        <taxon>Nostocales</taxon>
        <taxon>Scytonemataceae</taxon>
        <taxon>Scytonema</taxon>
    </lineage>
</organism>
<dbReference type="Proteomes" id="UP000076925">
    <property type="component" value="Unassembled WGS sequence"/>
</dbReference>
<gene>
    <name evidence="1" type="ORF">WA1_38015</name>
</gene>